<organism evidence="1 2">
    <name type="scientific">Liparis tanakae</name>
    <name type="common">Tanaka's snailfish</name>
    <dbReference type="NCBI Taxonomy" id="230148"/>
    <lineage>
        <taxon>Eukaryota</taxon>
        <taxon>Metazoa</taxon>
        <taxon>Chordata</taxon>
        <taxon>Craniata</taxon>
        <taxon>Vertebrata</taxon>
        <taxon>Euteleostomi</taxon>
        <taxon>Actinopterygii</taxon>
        <taxon>Neopterygii</taxon>
        <taxon>Teleostei</taxon>
        <taxon>Neoteleostei</taxon>
        <taxon>Acanthomorphata</taxon>
        <taxon>Eupercaria</taxon>
        <taxon>Perciformes</taxon>
        <taxon>Cottioidei</taxon>
        <taxon>Cottales</taxon>
        <taxon>Liparidae</taxon>
        <taxon>Liparis</taxon>
    </lineage>
</organism>
<dbReference type="AlphaFoldDB" id="A0A4Z2J0W8"/>
<gene>
    <name evidence="1" type="ORF">EYF80_005982</name>
</gene>
<protein>
    <submittedName>
        <fullName evidence="1">Uncharacterized protein</fullName>
    </submittedName>
</protein>
<name>A0A4Z2J0W8_9TELE</name>
<proteinExistence type="predicted"/>
<keyword evidence="2" id="KW-1185">Reference proteome</keyword>
<comment type="caution">
    <text evidence="1">The sequence shown here is derived from an EMBL/GenBank/DDBJ whole genome shotgun (WGS) entry which is preliminary data.</text>
</comment>
<dbReference type="Proteomes" id="UP000314294">
    <property type="component" value="Unassembled WGS sequence"/>
</dbReference>
<evidence type="ECO:0000313" key="1">
    <source>
        <dbReference type="EMBL" id="TNN83806.1"/>
    </source>
</evidence>
<reference evidence="1 2" key="1">
    <citation type="submission" date="2019-03" db="EMBL/GenBank/DDBJ databases">
        <title>First draft genome of Liparis tanakae, snailfish: a comprehensive survey of snailfish specific genes.</title>
        <authorList>
            <person name="Kim W."/>
            <person name="Song I."/>
            <person name="Jeong J.-H."/>
            <person name="Kim D."/>
            <person name="Kim S."/>
            <person name="Ryu S."/>
            <person name="Song J.Y."/>
            <person name="Lee S.K."/>
        </authorList>
    </citation>
    <scope>NUCLEOTIDE SEQUENCE [LARGE SCALE GENOMIC DNA]</scope>
    <source>
        <tissue evidence="1">Muscle</tissue>
    </source>
</reference>
<sequence length="79" mass="8814">MLPDNPDVASDTCNRSAAVTLRVSRYLLRRVTSRQISIFIISFADFKVSAGFSERWGSATRKLAQIAKHEVFPGDQISI</sequence>
<dbReference type="EMBL" id="SRLO01000031">
    <property type="protein sequence ID" value="TNN83806.1"/>
    <property type="molecule type" value="Genomic_DNA"/>
</dbReference>
<evidence type="ECO:0000313" key="2">
    <source>
        <dbReference type="Proteomes" id="UP000314294"/>
    </source>
</evidence>
<accession>A0A4Z2J0W8</accession>